<evidence type="ECO:0000256" key="4">
    <source>
        <dbReference type="ARBA" id="ARBA00012462"/>
    </source>
</evidence>
<evidence type="ECO:0000256" key="6">
    <source>
        <dbReference type="ARBA" id="ARBA00022670"/>
    </source>
</evidence>
<evidence type="ECO:0000256" key="9">
    <source>
        <dbReference type="ARBA" id="ARBA00022801"/>
    </source>
</evidence>
<dbReference type="AlphaFoldDB" id="A0A8H3PKM7"/>
<evidence type="ECO:0000256" key="17">
    <source>
        <dbReference type="SAM" id="SignalP"/>
    </source>
</evidence>
<organism evidence="19 20">
    <name type="scientific">Imshaugia aleurites</name>
    <dbReference type="NCBI Taxonomy" id="172621"/>
    <lineage>
        <taxon>Eukaryota</taxon>
        <taxon>Fungi</taxon>
        <taxon>Dikarya</taxon>
        <taxon>Ascomycota</taxon>
        <taxon>Pezizomycotina</taxon>
        <taxon>Lecanoromycetes</taxon>
        <taxon>OSLEUM clade</taxon>
        <taxon>Lecanoromycetidae</taxon>
        <taxon>Lecanorales</taxon>
        <taxon>Lecanorineae</taxon>
        <taxon>Parmeliaceae</taxon>
        <taxon>Imshaugia</taxon>
    </lineage>
</organism>
<feature type="active site" description="Charge relay system" evidence="15">
    <location>
        <position position="321"/>
    </location>
</feature>
<keyword evidence="10 15" id="KW-0720">Serine protease</keyword>
<reference evidence="19" key="1">
    <citation type="submission" date="2021-03" db="EMBL/GenBank/DDBJ databases">
        <authorList>
            <person name="Tagirdzhanova G."/>
        </authorList>
    </citation>
    <scope>NUCLEOTIDE SEQUENCE</scope>
</reference>
<dbReference type="SUPFAM" id="SSF52743">
    <property type="entry name" value="Subtilisin-like"/>
    <property type="match status" value="1"/>
</dbReference>
<evidence type="ECO:0000256" key="11">
    <source>
        <dbReference type="ARBA" id="ARBA00022837"/>
    </source>
</evidence>
<dbReference type="SMART" id="SM00944">
    <property type="entry name" value="Pro-kuma_activ"/>
    <property type="match status" value="1"/>
</dbReference>
<evidence type="ECO:0000256" key="2">
    <source>
        <dbReference type="ARBA" id="ARBA00002451"/>
    </source>
</evidence>
<evidence type="ECO:0000313" key="19">
    <source>
        <dbReference type="EMBL" id="CAF9942830.1"/>
    </source>
</evidence>
<keyword evidence="13" id="KW-0865">Zymogen</keyword>
<dbReference type="FunFam" id="3.40.50.200:FF:000015">
    <property type="entry name" value="Tripeptidyl peptidase A"/>
    <property type="match status" value="1"/>
</dbReference>
<keyword evidence="8 17" id="KW-0732">Signal</keyword>
<gene>
    <name evidence="19" type="ORF">IMSHALPRED_005073</name>
</gene>
<comment type="function">
    <text evidence="2">Secreted tripeptidyl-peptidase which degrades proteins at acidic pHs and is involved in virulence.</text>
</comment>
<feature type="binding site" evidence="15">
    <location>
        <position position="632"/>
    </location>
    <ligand>
        <name>Ca(2+)</name>
        <dbReference type="ChEBI" id="CHEBI:29108"/>
    </ligand>
</feature>
<feature type="compositionally biased region" description="Basic and acidic residues" evidence="16">
    <location>
        <begin position="186"/>
        <end position="199"/>
    </location>
</feature>
<evidence type="ECO:0000256" key="12">
    <source>
        <dbReference type="ARBA" id="ARBA00023026"/>
    </source>
</evidence>
<feature type="binding site" evidence="15">
    <location>
        <position position="611"/>
    </location>
    <ligand>
        <name>Ca(2+)</name>
        <dbReference type="ChEBI" id="CHEBI:29108"/>
    </ligand>
</feature>
<dbReference type="GO" id="GO:0006508">
    <property type="term" value="P:proteolysis"/>
    <property type="evidence" value="ECO:0007669"/>
    <property type="project" value="UniProtKB-KW"/>
</dbReference>
<dbReference type="InterPro" id="IPR036852">
    <property type="entry name" value="Peptidase_S8/S53_dom_sf"/>
</dbReference>
<feature type="chain" id="PRO_5034381195" description="tripeptidyl-peptidase II" evidence="17">
    <location>
        <begin position="26"/>
        <end position="653"/>
    </location>
</feature>
<keyword evidence="14" id="KW-0325">Glycoprotein</keyword>
<comment type="subcellular location">
    <subcellularLocation>
        <location evidence="3">Secreted</location>
        <location evidence="3">Extracellular space</location>
    </subcellularLocation>
</comment>
<dbReference type="PANTHER" id="PTHR14218:SF19">
    <property type="entry name" value="SERINE PROTEASE AORO, PUTATIVE (AFU_ORTHOLOGUE AFUA_6G10250)-RELATED"/>
    <property type="match status" value="1"/>
</dbReference>
<comment type="caution">
    <text evidence="19">The sequence shown here is derived from an EMBL/GenBank/DDBJ whole genome shotgun (WGS) entry which is preliminary data.</text>
</comment>
<comment type="catalytic activity">
    <reaction evidence="1">
        <text>Release of an N-terminal tripeptide from a polypeptide.</text>
        <dbReference type="EC" id="3.4.14.10"/>
    </reaction>
</comment>
<protein>
    <recommendedName>
        <fullName evidence="4">tripeptidyl-peptidase II</fullName>
        <ecNumber evidence="4">3.4.14.10</ecNumber>
    </recommendedName>
</protein>
<dbReference type="PANTHER" id="PTHR14218">
    <property type="entry name" value="PROTEASE S8 TRIPEPTIDYL PEPTIDASE I CLN2"/>
    <property type="match status" value="1"/>
</dbReference>
<dbReference type="InterPro" id="IPR050819">
    <property type="entry name" value="Tripeptidyl-peptidase_I"/>
</dbReference>
<feature type="signal peptide" evidence="17">
    <location>
        <begin position="1"/>
        <end position="25"/>
    </location>
</feature>
<feature type="binding site" evidence="15">
    <location>
        <position position="612"/>
    </location>
    <ligand>
        <name>Ca(2+)</name>
        <dbReference type="ChEBI" id="CHEBI:29108"/>
    </ligand>
</feature>
<evidence type="ECO:0000256" key="7">
    <source>
        <dbReference type="ARBA" id="ARBA00022723"/>
    </source>
</evidence>
<dbReference type="InterPro" id="IPR015366">
    <property type="entry name" value="S53_propep"/>
</dbReference>
<evidence type="ECO:0000313" key="20">
    <source>
        <dbReference type="Proteomes" id="UP000664534"/>
    </source>
</evidence>
<dbReference type="Gene3D" id="3.40.50.200">
    <property type="entry name" value="Peptidase S8/S53 domain"/>
    <property type="match status" value="1"/>
</dbReference>
<dbReference type="PROSITE" id="PS51695">
    <property type="entry name" value="SEDOLISIN"/>
    <property type="match status" value="1"/>
</dbReference>
<proteinExistence type="predicted"/>
<keyword evidence="12" id="KW-0843">Virulence</keyword>
<dbReference type="GO" id="GO:0005576">
    <property type="term" value="C:extracellular region"/>
    <property type="evidence" value="ECO:0007669"/>
    <property type="project" value="UniProtKB-SubCell"/>
</dbReference>
<dbReference type="Proteomes" id="UP000664534">
    <property type="component" value="Unassembled WGS sequence"/>
</dbReference>
<evidence type="ECO:0000259" key="18">
    <source>
        <dbReference type="PROSITE" id="PS51695"/>
    </source>
</evidence>
<keyword evidence="5" id="KW-0964">Secreted</keyword>
<evidence type="ECO:0000256" key="15">
    <source>
        <dbReference type="PROSITE-ProRule" id="PRU01032"/>
    </source>
</evidence>
<evidence type="ECO:0000256" key="13">
    <source>
        <dbReference type="ARBA" id="ARBA00023145"/>
    </source>
</evidence>
<keyword evidence="6 15" id="KW-0645">Protease</keyword>
<dbReference type="SUPFAM" id="SSF54897">
    <property type="entry name" value="Protease propeptides/inhibitors"/>
    <property type="match status" value="1"/>
</dbReference>
<dbReference type="EC" id="3.4.14.10" evidence="4"/>
<keyword evidence="7 15" id="KW-0479">Metal-binding</keyword>
<keyword evidence="9 15" id="KW-0378">Hydrolase</keyword>
<evidence type="ECO:0000256" key="8">
    <source>
        <dbReference type="ARBA" id="ARBA00022729"/>
    </source>
</evidence>
<comment type="cofactor">
    <cofactor evidence="15">
        <name>Ca(2+)</name>
        <dbReference type="ChEBI" id="CHEBI:29108"/>
    </cofactor>
    <text evidence="15">Binds 1 Ca(2+) ion per subunit.</text>
</comment>
<keyword evidence="11 15" id="KW-0106">Calcium</keyword>
<dbReference type="Pfam" id="PF09286">
    <property type="entry name" value="Pro-kuma_activ"/>
    <property type="match status" value="1"/>
</dbReference>
<feature type="active site" description="Charge relay system" evidence="15">
    <location>
        <position position="317"/>
    </location>
</feature>
<accession>A0A8H3PKM7</accession>
<evidence type="ECO:0000256" key="1">
    <source>
        <dbReference type="ARBA" id="ARBA00001910"/>
    </source>
</evidence>
<evidence type="ECO:0000256" key="5">
    <source>
        <dbReference type="ARBA" id="ARBA00022525"/>
    </source>
</evidence>
<sequence length="653" mass="69479">MLLPIIASAAAAAFATLITSLPTSANHVVHEKRSGSSNWSPVRDAKLDGRITLPIRIGLTESNLHRGDDILMEVSDPASEKYGKHLTAEEIIELFAPAPESIDIVRNWVVSSGIESSRISLSRGKNWLNVNASITEAEALLRTEYKIYEHTTGQKHIACEEYSVPQELSKHIDLIMPTVHFDTKIVGDPERRKTKRDPQAFKPGNSDNNGWLPKKGPTISGPGADPDVAPQPFALTTCNTQITPDCLRALYNFTNGTLAKSSYAVVEYTPQAYLQTDLNLFYSNLAREIPTGTAPILDSIDGGVDQTTTQSFDDNGESDLDLQYAIALVYPQEVTLYQTGDLVEGASFNNFLDAIDSSYCTSGGGDNPTYDATYPDPNSGGYKSRDCGRYTPASVISTSYGSNEADLSAAYEVRQCNEYMKLGMQGVTILYSSGDNGVAGNGAECCTKAKCAGGTYNTGKSGTFNPSFPGTCPYVTSVGATQIVSGASVTAPEEACETVIYSGGGFSNVFAMPSYQSSAVKTYFANHKPTYTATQYNNSQTVRGYPDVSANGANYVVAVDGSLSLVYGTSASSPTFGSVITLINEQRVNAGKAAVGFINPTLYANPTILNDITSGGNQGCGTAGFTAVAGWDPVTGLGTPNYGKMLSVFMSLP</sequence>
<name>A0A8H3PKM7_9LECA</name>
<dbReference type="OrthoDB" id="409122at2759"/>
<dbReference type="CDD" id="cd04056">
    <property type="entry name" value="Peptidases_S53"/>
    <property type="match status" value="1"/>
</dbReference>
<dbReference type="GO" id="GO:0008240">
    <property type="term" value="F:tripeptidyl-peptidase activity"/>
    <property type="evidence" value="ECO:0007669"/>
    <property type="project" value="UniProtKB-EC"/>
</dbReference>
<evidence type="ECO:0000256" key="16">
    <source>
        <dbReference type="SAM" id="MobiDB-lite"/>
    </source>
</evidence>
<feature type="binding site" evidence="15">
    <location>
        <position position="630"/>
    </location>
    <ligand>
        <name>Ca(2+)</name>
        <dbReference type="ChEBI" id="CHEBI:29108"/>
    </ligand>
</feature>
<keyword evidence="20" id="KW-1185">Reference proteome</keyword>
<feature type="active site" description="Charge relay system" evidence="15">
    <location>
        <position position="570"/>
    </location>
</feature>
<dbReference type="EMBL" id="CAJPDT010000264">
    <property type="protein sequence ID" value="CAF9942830.1"/>
    <property type="molecule type" value="Genomic_DNA"/>
</dbReference>
<dbReference type="CDD" id="cd11377">
    <property type="entry name" value="Pro-peptidase_S53"/>
    <property type="match status" value="1"/>
</dbReference>
<dbReference type="GO" id="GO:0004252">
    <property type="term" value="F:serine-type endopeptidase activity"/>
    <property type="evidence" value="ECO:0007669"/>
    <property type="project" value="UniProtKB-UniRule"/>
</dbReference>
<feature type="region of interest" description="Disordered" evidence="16">
    <location>
        <begin position="186"/>
        <end position="228"/>
    </location>
</feature>
<evidence type="ECO:0000256" key="14">
    <source>
        <dbReference type="ARBA" id="ARBA00023180"/>
    </source>
</evidence>
<dbReference type="GO" id="GO:0046872">
    <property type="term" value="F:metal ion binding"/>
    <property type="evidence" value="ECO:0007669"/>
    <property type="project" value="UniProtKB-UniRule"/>
</dbReference>
<evidence type="ECO:0000256" key="3">
    <source>
        <dbReference type="ARBA" id="ARBA00004239"/>
    </source>
</evidence>
<evidence type="ECO:0000256" key="10">
    <source>
        <dbReference type="ARBA" id="ARBA00022825"/>
    </source>
</evidence>
<dbReference type="InterPro" id="IPR030400">
    <property type="entry name" value="Sedolisin_dom"/>
</dbReference>
<feature type="domain" description="Peptidase S53" evidence="18">
    <location>
        <begin position="241"/>
        <end position="652"/>
    </location>
</feature>